<dbReference type="EMBL" id="CADCUQ010000709">
    <property type="protein sequence ID" value="CAA9424524.1"/>
    <property type="molecule type" value="Genomic_DNA"/>
</dbReference>
<sequence length="80" mass="8713">GRRQRLGDGPGRPTVGPLRGPARRRRGGRADAGLGRGGRPRRPALRGRRQQRRRGVRRPQVGRTRGGVRAGGPRGGCRHL</sequence>
<dbReference type="AlphaFoldDB" id="A0A6J4PX70"/>
<dbReference type="GO" id="GO:0004640">
    <property type="term" value="F:phosphoribosylanthranilate isomerase activity"/>
    <property type="evidence" value="ECO:0007669"/>
    <property type="project" value="UniProtKB-EC"/>
</dbReference>
<accession>A0A6J4PX70</accession>
<organism evidence="2">
    <name type="scientific">uncultured Phycisphaerae bacterium</name>
    <dbReference type="NCBI Taxonomy" id="904963"/>
    <lineage>
        <taxon>Bacteria</taxon>
        <taxon>Pseudomonadati</taxon>
        <taxon>Planctomycetota</taxon>
        <taxon>Phycisphaerae</taxon>
        <taxon>environmental samples</taxon>
    </lineage>
</organism>
<keyword evidence="2" id="KW-0413">Isomerase</keyword>
<protein>
    <submittedName>
        <fullName evidence="2">Phosphoribosylanthranilate isomerase</fullName>
        <ecNumber evidence="2">5.3.1.24</ecNumber>
    </submittedName>
</protein>
<evidence type="ECO:0000256" key="1">
    <source>
        <dbReference type="SAM" id="MobiDB-lite"/>
    </source>
</evidence>
<feature type="non-terminal residue" evidence="2">
    <location>
        <position position="1"/>
    </location>
</feature>
<name>A0A6J4PX70_9BACT</name>
<feature type="region of interest" description="Disordered" evidence="1">
    <location>
        <begin position="1"/>
        <end position="80"/>
    </location>
</feature>
<gene>
    <name evidence="2" type="ORF">AVDCRST_MAG64-3099</name>
</gene>
<feature type="compositionally biased region" description="Gly residues" evidence="1">
    <location>
        <begin position="64"/>
        <end position="80"/>
    </location>
</feature>
<reference evidence="2" key="1">
    <citation type="submission" date="2020-02" db="EMBL/GenBank/DDBJ databases">
        <authorList>
            <person name="Meier V. D."/>
        </authorList>
    </citation>
    <scope>NUCLEOTIDE SEQUENCE</scope>
    <source>
        <strain evidence="2">AVDCRST_MAG64</strain>
    </source>
</reference>
<feature type="non-terminal residue" evidence="2">
    <location>
        <position position="80"/>
    </location>
</feature>
<feature type="compositionally biased region" description="Basic residues" evidence="1">
    <location>
        <begin position="38"/>
        <end position="57"/>
    </location>
</feature>
<proteinExistence type="predicted"/>
<evidence type="ECO:0000313" key="2">
    <source>
        <dbReference type="EMBL" id="CAA9424524.1"/>
    </source>
</evidence>
<dbReference type="EC" id="5.3.1.24" evidence="2"/>